<evidence type="ECO:0000313" key="6">
    <source>
        <dbReference type="Proteomes" id="UP001596516"/>
    </source>
</evidence>
<dbReference type="GO" id="GO:0008483">
    <property type="term" value="F:transaminase activity"/>
    <property type="evidence" value="ECO:0007669"/>
    <property type="project" value="UniProtKB-KW"/>
</dbReference>
<comment type="similarity">
    <text evidence="2">Belongs to the class-V pyridoxal-phosphate-dependent aminotransferase family.</text>
</comment>
<evidence type="ECO:0000259" key="4">
    <source>
        <dbReference type="Pfam" id="PF00266"/>
    </source>
</evidence>
<dbReference type="InterPro" id="IPR024169">
    <property type="entry name" value="SP_NH2Trfase/AEP_transaminase"/>
</dbReference>
<dbReference type="Proteomes" id="UP001596516">
    <property type="component" value="Unassembled WGS sequence"/>
</dbReference>
<sequence>MTLGYGRSYLAIPGPSVMPDRVLNAMHRPAPNIYGGALHDLVDAMLPRLRYLAGTAGHVAIYIANGHGAWEAANANVFSRGDLALSLVTGQFGLGWADSARRMGVEVQEIDFGRRGPVDPARVSEALAADRSHRIKAVLLSHVDTATSVRNDVAAVRAAIDAAGHPALLMVDCIASLACDRFLMDAWGADVMVSASQKGLMTPPGLGFVWFSDRARERGATADLRSPYWDWTPRAAPEAFYQLFCGTAPTHHLLGLAEALNMIEEEGLEAVWTRHDLLAQAIWAAVDHWGIEGAMSLNIPDPACRARSVTSIRMQSPNATALRDWTEQRAGVTLGIGLGMAPPGDPAWHGFFRIGHMGHVNAHMVMGVLGVIEAGLVALGIPHGPGAIAAATRIIAKA</sequence>
<dbReference type="Gene3D" id="3.40.640.10">
    <property type="entry name" value="Type I PLP-dependent aspartate aminotransferase-like (Major domain)"/>
    <property type="match status" value="1"/>
</dbReference>
<dbReference type="PANTHER" id="PTHR21152">
    <property type="entry name" value="AMINOTRANSFERASE CLASS V"/>
    <property type="match status" value="1"/>
</dbReference>
<comment type="caution">
    <text evidence="5">The sequence shown here is derived from an EMBL/GenBank/DDBJ whole genome shotgun (WGS) entry which is preliminary data.</text>
</comment>
<organism evidence="5 6">
    <name type="scientific">Plastorhodobacter daqingensis</name>
    <dbReference type="NCBI Taxonomy" id="1387281"/>
    <lineage>
        <taxon>Bacteria</taxon>
        <taxon>Pseudomonadati</taxon>
        <taxon>Pseudomonadota</taxon>
        <taxon>Alphaproteobacteria</taxon>
        <taxon>Rhodobacterales</taxon>
        <taxon>Paracoccaceae</taxon>
        <taxon>Plastorhodobacter</taxon>
    </lineage>
</organism>
<dbReference type="InterPro" id="IPR015424">
    <property type="entry name" value="PyrdxlP-dep_Trfase"/>
</dbReference>
<reference evidence="6" key="1">
    <citation type="journal article" date="2019" name="Int. J. Syst. Evol. Microbiol.">
        <title>The Global Catalogue of Microorganisms (GCM) 10K type strain sequencing project: providing services to taxonomists for standard genome sequencing and annotation.</title>
        <authorList>
            <consortium name="The Broad Institute Genomics Platform"/>
            <consortium name="The Broad Institute Genome Sequencing Center for Infectious Disease"/>
            <person name="Wu L."/>
            <person name="Ma J."/>
        </authorList>
    </citation>
    <scope>NUCLEOTIDE SEQUENCE [LARGE SCALE GENOMIC DNA]</scope>
    <source>
        <strain evidence="6">CGMCC 1.12750</strain>
    </source>
</reference>
<evidence type="ECO:0000256" key="3">
    <source>
        <dbReference type="ARBA" id="ARBA00022898"/>
    </source>
</evidence>
<dbReference type="RefSeq" id="WP_377397868.1">
    <property type="nucleotide sequence ID" value="NZ_JBHTFQ010000001.1"/>
</dbReference>
<dbReference type="PIRSF" id="PIRSF000524">
    <property type="entry name" value="SPT"/>
    <property type="match status" value="1"/>
</dbReference>
<name>A0ABW2UF69_9RHOB</name>
<dbReference type="InterPro" id="IPR015422">
    <property type="entry name" value="PyrdxlP-dep_Trfase_small"/>
</dbReference>
<keyword evidence="5" id="KW-0808">Transferase</keyword>
<dbReference type="EMBL" id="JBHTFQ010000001">
    <property type="protein sequence ID" value="MFC7702808.1"/>
    <property type="molecule type" value="Genomic_DNA"/>
</dbReference>
<dbReference type="InterPro" id="IPR000192">
    <property type="entry name" value="Aminotrans_V_dom"/>
</dbReference>
<proteinExistence type="inferred from homology"/>
<dbReference type="PANTHER" id="PTHR21152:SF40">
    <property type="entry name" value="ALANINE--GLYOXYLATE AMINOTRANSFERASE"/>
    <property type="match status" value="1"/>
</dbReference>
<dbReference type="InterPro" id="IPR015421">
    <property type="entry name" value="PyrdxlP-dep_Trfase_major"/>
</dbReference>
<keyword evidence="5" id="KW-0032">Aminotransferase</keyword>
<dbReference type="Pfam" id="PF00266">
    <property type="entry name" value="Aminotran_5"/>
    <property type="match status" value="1"/>
</dbReference>
<dbReference type="SUPFAM" id="SSF53383">
    <property type="entry name" value="PLP-dependent transferases"/>
    <property type="match status" value="1"/>
</dbReference>
<gene>
    <name evidence="5" type="ORF">ACFQXB_01205</name>
</gene>
<evidence type="ECO:0000256" key="2">
    <source>
        <dbReference type="ARBA" id="ARBA00009236"/>
    </source>
</evidence>
<keyword evidence="3" id="KW-0663">Pyridoxal phosphate</keyword>
<dbReference type="Gene3D" id="3.90.1150.10">
    <property type="entry name" value="Aspartate Aminotransferase, domain 1"/>
    <property type="match status" value="1"/>
</dbReference>
<feature type="domain" description="Aminotransferase class V" evidence="4">
    <location>
        <begin position="95"/>
        <end position="334"/>
    </location>
</feature>
<evidence type="ECO:0000256" key="1">
    <source>
        <dbReference type="ARBA" id="ARBA00001933"/>
    </source>
</evidence>
<evidence type="ECO:0000313" key="5">
    <source>
        <dbReference type="EMBL" id="MFC7702808.1"/>
    </source>
</evidence>
<keyword evidence="6" id="KW-1185">Reference proteome</keyword>
<comment type="cofactor">
    <cofactor evidence="1">
        <name>pyridoxal 5'-phosphate</name>
        <dbReference type="ChEBI" id="CHEBI:597326"/>
    </cofactor>
</comment>
<protein>
    <submittedName>
        <fullName evidence="5">Pyridoxal-phosphate-dependent aminotransferase family protein</fullName>
    </submittedName>
</protein>
<accession>A0ABW2UF69</accession>